<dbReference type="GO" id="GO:0005634">
    <property type="term" value="C:nucleus"/>
    <property type="evidence" value="ECO:0007669"/>
    <property type="project" value="UniProtKB-SubCell"/>
</dbReference>
<evidence type="ECO:0000256" key="4">
    <source>
        <dbReference type="ARBA" id="ARBA00022771"/>
    </source>
</evidence>
<feature type="domain" description="C2H2-type" evidence="9">
    <location>
        <begin position="395"/>
        <end position="423"/>
    </location>
</feature>
<evidence type="ECO:0000256" key="5">
    <source>
        <dbReference type="ARBA" id="ARBA00022833"/>
    </source>
</evidence>
<dbReference type="Pfam" id="PF00096">
    <property type="entry name" value="zf-C2H2"/>
    <property type="match status" value="1"/>
</dbReference>
<keyword evidence="4 7" id="KW-0863">Zinc-finger</keyword>
<dbReference type="Proteomes" id="UP000708208">
    <property type="component" value="Unassembled WGS sequence"/>
</dbReference>
<evidence type="ECO:0000256" key="7">
    <source>
        <dbReference type="PROSITE-ProRule" id="PRU00042"/>
    </source>
</evidence>
<dbReference type="OrthoDB" id="6077919at2759"/>
<keyword evidence="11" id="KW-1185">Reference proteome</keyword>
<accession>A0A8J2KYS6</accession>
<gene>
    <name evidence="10" type="ORF">AFUS01_LOCUS35922</name>
</gene>
<sequence>IQSLNPELTKPSIEKTNSAGVNKSEKYGCFKIIRNLDEPDAAIVVKYPRNFDDFGIQIAGRQPKSLKAQEEAHKSSWFLSEEMSIISPRSATVCVFCEKSFQNNGQLRRHLLIHTGERPYRCNNCNYSANQAVHLKTHCLRVHPGDPEAYHKDDSDDETGIDLSLLFETPKEVSLSMTDIPSNAKTPKQLSSDTIGPKVLFRAGQTPLEDPVESSKQEVASVLREERTRGGNVSAVMGNPKGSTKQSKVSKTNKRKKNVGAVSQSDAQVRSVGEVKPVVDSKTDGGETEEGLMQSPEEVLNFLAEELLLPPKPQLSSAPATPISHSVKRKRGEGDQIVPAKKTRAQSVDNLEEEDPNAENSIHCEECEFTCTYWRSMTAHMKNVHRSNQQEEASMKCLLCDQLFKSSFALKIHKNRVHVTEKPYKCKHCNFSSVSKQYWLRHERFQHAPPSGVVGVKTRKVAEQEVKTSAKPELIDVQDMEEKILQNLEDILVNNNIKENEDTSVNLSNSEHVDETMLVIAE</sequence>
<protein>
    <recommendedName>
        <fullName evidence="9">C2H2-type domain-containing protein</fullName>
    </recommendedName>
</protein>
<reference evidence="10" key="1">
    <citation type="submission" date="2021-06" db="EMBL/GenBank/DDBJ databases">
        <authorList>
            <person name="Hodson N. C."/>
            <person name="Mongue J. A."/>
            <person name="Jaron S. K."/>
        </authorList>
    </citation>
    <scope>NUCLEOTIDE SEQUENCE</scope>
</reference>
<keyword evidence="6" id="KW-0539">Nucleus</keyword>
<dbReference type="PROSITE" id="PS00028">
    <property type="entry name" value="ZINC_FINGER_C2H2_1"/>
    <property type="match status" value="3"/>
</dbReference>
<comment type="subcellular location">
    <subcellularLocation>
        <location evidence="1">Nucleus</location>
    </subcellularLocation>
</comment>
<comment type="caution">
    <text evidence="10">The sequence shown here is derived from an EMBL/GenBank/DDBJ whole genome shotgun (WGS) entry which is preliminary data.</text>
</comment>
<evidence type="ECO:0000256" key="1">
    <source>
        <dbReference type="ARBA" id="ARBA00004123"/>
    </source>
</evidence>
<dbReference type="EMBL" id="CAJVCH010537678">
    <property type="protein sequence ID" value="CAG7825834.1"/>
    <property type="molecule type" value="Genomic_DNA"/>
</dbReference>
<dbReference type="SMART" id="SM00355">
    <property type="entry name" value="ZnF_C2H2"/>
    <property type="match status" value="5"/>
</dbReference>
<feature type="non-terminal residue" evidence="10">
    <location>
        <position position="522"/>
    </location>
</feature>
<feature type="compositionally biased region" description="Polar residues" evidence="8">
    <location>
        <begin position="241"/>
        <end position="250"/>
    </location>
</feature>
<dbReference type="GO" id="GO:0008270">
    <property type="term" value="F:zinc ion binding"/>
    <property type="evidence" value="ECO:0007669"/>
    <property type="project" value="UniProtKB-KW"/>
</dbReference>
<dbReference type="InterPro" id="IPR013087">
    <property type="entry name" value="Znf_C2H2_type"/>
</dbReference>
<name>A0A8J2KYS6_9HEXA</name>
<proteinExistence type="predicted"/>
<keyword evidence="5" id="KW-0862">Zinc</keyword>
<dbReference type="PANTHER" id="PTHR16515">
    <property type="entry name" value="PR DOMAIN ZINC FINGER PROTEIN"/>
    <property type="match status" value="1"/>
</dbReference>
<dbReference type="InterPro" id="IPR050331">
    <property type="entry name" value="Zinc_finger"/>
</dbReference>
<evidence type="ECO:0000313" key="10">
    <source>
        <dbReference type="EMBL" id="CAG7825834.1"/>
    </source>
</evidence>
<dbReference type="AlphaFoldDB" id="A0A8J2KYS6"/>
<evidence type="ECO:0000313" key="11">
    <source>
        <dbReference type="Proteomes" id="UP000708208"/>
    </source>
</evidence>
<keyword evidence="3" id="KW-0677">Repeat</keyword>
<evidence type="ECO:0000256" key="2">
    <source>
        <dbReference type="ARBA" id="ARBA00022723"/>
    </source>
</evidence>
<evidence type="ECO:0000256" key="3">
    <source>
        <dbReference type="ARBA" id="ARBA00022737"/>
    </source>
</evidence>
<dbReference type="PROSITE" id="PS50157">
    <property type="entry name" value="ZINC_FINGER_C2H2_2"/>
    <property type="match status" value="3"/>
</dbReference>
<feature type="domain" description="C2H2-type" evidence="9">
    <location>
        <begin position="120"/>
        <end position="148"/>
    </location>
</feature>
<dbReference type="FunFam" id="3.30.160.60:FF:000446">
    <property type="entry name" value="Zinc finger protein"/>
    <property type="match status" value="1"/>
</dbReference>
<dbReference type="PANTHER" id="PTHR16515:SF66">
    <property type="entry name" value="C2H2-TYPE DOMAIN-CONTAINING PROTEIN"/>
    <property type="match status" value="1"/>
</dbReference>
<evidence type="ECO:0000256" key="6">
    <source>
        <dbReference type="ARBA" id="ARBA00023242"/>
    </source>
</evidence>
<feature type="region of interest" description="Disordered" evidence="8">
    <location>
        <begin position="224"/>
        <end position="293"/>
    </location>
</feature>
<evidence type="ECO:0000256" key="8">
    <source>
        <dbReference type="SAM" id="MobiDB-lite"/>
    </source>
</evidence>
<evidence type="ECO:0000259" key="9">
    <source>
        <dbReference type="PROSITE" id="PS50157"/>
    </source>
</evidence>
<keyword evidence="2" id="KW-0479">Metal-binding</keyword>
<dbReference type="GO" id="GO:0010468">
    <property type="term" value="P:regulation of gene expression"/>
    <property type="evidence" value="ECO:0007669"/>
    <property type="project" value="TreeGrafter"/>
</dbReference>
<feature type="domain" description="C2H2-type" evidence="9">
    <location>
        <begin position="92"/>
        <end position="119"/>
    </location>
</feature>
<organism evidence="10 11">
    <name type="scientific">Allacma fusca</name>
    <dbReference type="NCBI Taxonomy" id="39272"/>
    <lineage>
        <taxon>Eukaryota</taxon>
        <taxon>Metazoa</taxon>
        <taxon>Ecdysozoa</taxon>
        <taxon>Arthropoda</taxon>
        <taxon>Hexapoda</taxon>
        <taxon>Collembola</taxon>
        <taxon>Symphypleona</taxon>
        <taxon>Sminthuridae</taxon>
        <taxon>Allacma</taxon>
    </lineage>
</organism>
<feature type="region of interest" description="Disordered" evidence="8">
    <location>
        <begin position="312"/>
        <end position="336"/>
    </location>
</feature>